<accession>B7PVL0</accession>
<dbReference type="VEuPathDB" id="VectorBase:ISCP_010999"/>
<evidence type="ECO:0000313" key="3">
    <source>
        <dbReference type="EMBL" id="EEC10632.1"/>
    </source>
</evidence>
<comment type="similarity">
    <text evidence="1">Belongs to the helicase family.</text>
</comment>
<keyword evidence="1" id="KW-0233">DNA recombination</keyword>
<dbReference type="InterPro" id="IPR027417">
    <property type="entry name" value="P-loop_NTPase"/>
</dbReference>
<keyword evidence="1" id="KW-0227">DNA damage</keyword>
<keyword evidence="1" id="KW-0347">Helicase</keyword>
<reference evidence="4" key="2">
    <citation type="submission" date="2020-05" db="UniProtKB">
        <authorList>
            <consortium name="EnsemblMetazoa"/>
        </authorList>
    </citation>
    <scope>IDENTIFICATION</scope>
    <source>
        <strain evidence="4">wikel</strain>
    </source>
</reference>
<dbReference type="PaxDb" id="6945-B7PVL0"/>
<dbReference type="EC" id="5.6.2.3" evidence="1"/>
<dbReference type="Pfam" id="PF05970">
    <property type="entry name" value="PIF1"/>
    <property type="match status" value="1"/>
</dbReference>
<comment type="cofactor">
    <cofactor evidence="1">
        <name>Mg(2+)</name>
        <dbReference type="ChEBI" id="CHEBI:18420"/>
    </cofactor>
</comment>
<dbReference type="HOGENOM" id="CLU_1205947_0_0_1"/>
<dbReference type="AlphaFoldDB" id="B7PVL0"/>
<dbReference type="GO" id="GO:0005524">
    <property type="term" value="F:ATP binding"/>
    <property type="evidence" value="ECO:0007669"/>
    <property type="project" value="UniProtKB-KW"/>
</dbReference>
<name>B7PVL0_IXOSC</name>
<dbReference type="STRING" id="6945.B7PVL0"/>
<dbReference type="Gene3D" id="3.40.50.300">
    <property type="entry name" value="P-loop containing nucleotide triphosphate hydrolases"/>
    <property type="match status" value="1"/>
</dbReference>
<reference evidence="3 5" key="1">
    <citation type="submission" date="2008-03" db="EMBL/GenBank/DDBJ databases">
        <title>Annotation of Ixodes scapularis.</title>
        <authorList>
            <consortium name="Ixodes scapularis Genome Project Consortium"/>
            <person name="Caler E."/>
            <person name="Hannick L.I."/>
            <person name="Bidwell S."/>
            <person name="Joardar V."/>
            <person name="Thiagarajan M."/>
            <person name="Amedeo P."/>
            <person name="Galinsky K.J."/>
            <person name="Schobel S."/>
            <person name="Inman J."/>
            <person name="Hostetler J."/>
            <person name="Miller J."/>
            <person name="Hammond M."/>
            <person name="Megy K."/>
            <person name="Lawson D."/>
            <person name="Kodira C."/>
            <person name="Sutton G."/>
            <person name="Meyer J."/>
            <person name="Hill C.A."/>
            <person name="Birren B."/>
            <person name="Nene V."/>
            <person name="Collins F."/>
            <person name="Alarcon-Chaidez F."/>
            <person name="Wikel S."/>
            <person name="Strausberg R."/>
        </authorList>
    </citation>
    <scope>NUCLEOTIDE SEQUENCE [LARGE SCALE GENOMIC DNA]</scope>
    <source>
        <strain evidence="5">Wikel</strain>
        <strain evidence="3">Wikel colony</strain>
    </source>
</reference>
<keyword evidence="1" id="KW-0067">ATP-binding</keyword>
<dbReference type="GO" id="GO:0006310">
    <property type="term" value="P:DNA recombination"/>
    <property type="evidence" value="ECO:0007669"/>
    <property type="project" value="UniProtKB-KW"/>
</dbReference>
<dbReference type="OrthoDB" id="6415621at2759"/>
<organism>
    <name type="scientific">Ixodes scapularis</name>
    <name type="common">Black-legged tick</name>
    <name type="synonym">Deer tick</name>
    <dbReference type="NCBI Taxonomy" id="6945"/>
    <lineage>
        <taxon>Eukaryota</taxon>
        <taxon>Metazoa</taxon>
        <taxon>Ecdysozoa</taxon>
        <taxon>Arthropoda</taxon>
        <taxon>Chelicerata</taxon>
        <taxon>Arachnida</taxon>
        <taxon>Acari</taxon>
        <taxon>Parasitiformes</taxon>
        <taxon>Ixodida</taxon>
        <taxon>Ixodoidea</taxon>
        <taxon>Ixodidae</taxon>
        <taxon>Ixodinae</taxon>
        <taxon>Ixodes</taxon>
    </lineage>
</organism>
<comment type="catalytic activity">
    <reaction evidence="1">
        <text>ATP + H2O = ADP + phosphate + H(+)</text>
        <dbReference type="Rhea" id="RHEA:13065"/>
        <dbReference type="ChEBI" id="CHEBI:15377"/>
        <dbReference type="ChEBI" id="CHEBI:15378"/>
        <dbReference type="ChEBI" id="CHEBI:30616"/>
        <dbReference type="ChEBI" id="CHEBI:43474"/>
        <dbReference type="ChEBI" id="CHEBI:456216"/>
        <dbReference type="EC" id="5.6.2.3"/>
    </reaction>
</comment>
<evidence type="ECO:0000256" key="1">
    <source>
        <dbReference type="RuleBase" id="RU363044"/>
    </source>
</evidence>
<dbReference type="InParanoid" id="B7PVL0"/>
<dbReference type="VEuPathDB" id="VectorBase:ISCW007025"/>
<dbReference type="EnsemblMetazoa" id="ISCW007025-RA">
    <property type="protein sequence ID" value="ISCW007025-PA"/>
    <property type="gene ID" value="ISCW007025"/>
</dbReference>
<sequence length="230" mass="26084">MLSADMFDRIDCRLRQITYKYDESFGGLDLIMCGDHRQLPPVPASEVYKRTWDNNQVLSFEVKSHHLSYFPLRQMVRQKDVGFSAVLTKIGDCRALEPKEVRLTGSRFVTAEHVLIEASGAVSLFYTNKDVIFFNAQISLKGVMDVHEAPASNSYLKYKLDEDSAMARNMVASMSHTEMGNLTDTIMLARVTLDKKPGVSCKRKQFLDVKPSAVTVHKSPSATYHEDFYE</sequence>
<keyword evidence="1" id="KW-0547">Nucleotide-binding</keyword>
<dbReference type="GO" id="GO:0016787">
    <property type="term" value="F:hydrolase activity"/>
    <property type="evidence" value="ECO:0007669"/>
    <property type="project" value="UniProtKB-KW"/>
</dbReference>
<gene>
    <name evidence="3" type="ORF">IscW_ISCW007025</name>
</gene>
<dbReference type="Proteomes" id="UP000001555">
    <property type="component" value="Unassembled WGS sequence"/>
</dbReference>
<dbReference type="GO" id="GO:0043139">
    <property type="term" value="F:5'-3' DNA helicase activity"/>
    <property type="evidence" value="ECO:0007669"/>
    <property type="project" value="UniProtKB-EC"/>
</dbReference>
<protein>
    <recommendedName>
        <fullName evidence="1">ATP-dependent DNA helicase</fullName>
        <ecNumber evidence="1">5.6.2.3</ecNumber>
    </recommendedName>
</protein>
<proteinExistence type="inferred from homology"/>
<feature type="domain" description="DNA helicase Pif1-like DEAD-box helicase" evidence="2">
    <location>
        <begin position="1"/>
        <end position="84"/>
    </location>
</feature>
<keyword evidence="1" id="KW-0378">Hydrolase</keyword>
<dbReference type="InterPro" id="IPR010285">
    <property type="entry name" value="DNA_helicase_pif1-like_DEAD"/>
</dbReference>
<keyword evidence="1" id="KW-0234">DNA repair</keyword>
<evidence type="ECO:0000313" key="4">
    <source>
        <dbReference type="EnsemblMetazoa" id="ISCW007025-PA"/>
    </source>
</evidence>
<dbReference type="GO" id="GO:0000723">
    <property type="term" value="P:telomere maintenance"/>
    <property type="evidence" value="ECO:0007669"/>
    <property type="project" value="InterPro"/>
</dbReference>
<dbReference type="SUPFAM" id="SSF52540">
    <property type="entry name" value="P-loop containing nucleoside triphosphate hydrolases"/>
    <property type="match status" value="1"/>
</dbReference>
<dbReference type="EMBL" id="DS800338">
    <property type="protein sequence ID" value="EEC10632.1"/>
    <property type="molecule type" value="Genomic_DNA"/>
</dbReference>
<keyword evidence="5" id="KW-1185">Reference proteome</keyword>
<evidence type="ECO:0000313" key="5">
    <source>
        <dbReference type="Proteomes" id="UP000001555"/>
    </source>
</evidence>
<evidence type="ECO:0000259" key="2">
    <source>
        <dbReference type="Pfam" id="PF05970"/>
    </source>
</evidence>
<dbReference type="PANTHER" id="PTHR47642">
    <property type="entry name" value="ATP-DEPENDENT DNA HELICASE"/>
    <property type="match status" value="1"/>
</dbReference>
<dbReference type="EMBL" id="ABJB010673019">
    <property type="status" value="NOT_ANNOTATED_CDS"/>
    <property type="molecule type" value="Genomic_DNA"/>
</dbReference>
<dbReference type="InterPro" id="IPR051055">
    <property type="entry name" value="PIF1_helicase"/>
</dbReference>
<dbReference type="GO" id="GO:0006281">
    <property type="term" value="P:DNA repair"/>
    <property type="evidence" value="ECO:0007669"/>
    <property type="project" value="UniProtKB-KW"/>
</dbReference>